<evidence type="ECO:0000256" key="1">
    <source>
        <dbReference type="SAM" id="Coils"/>
    </source>
</evidence>
<keyword evidence="4" id="KW-1185">Reference proteome</keyword>
<protein>
    <submittedName>
        <fullName evidence="3">Uncharacterized protein</fullName>
    </submittedName>
</protein>
<keyword evidence="2" id="KW-1133">Transmembrane helix</keyword>
<feature type="transmembrane region" description="Helical" evidence="2">
    <location>
        <begin position="6"/>
        <end position="23"/>
    </location>
</feature>
<evidence type="ECO:0000313" key="4">
    <source>
        <dbReference type="Proteomes" id="UP000239763"/>
    </source>
</evidence>
<name>A0AA44VU33_9VIBR</name>
<feature type="coiled-coil region" evidence="1">
    <location>
        <begin position="23"/>
        <end position="50"/>
    </location>
</feature>
<dbReference type="GeneID" id="69652186"/>
<organism evidence="3 4">
    <name type="scientific">Vibrio lentus</name>
    <dbReference type="NCBI Taxonomy" id="136468"/>
    <lineage>
        <taxon>Bacteria</taxon>
        <taxon>Pseudomonadati</taxon>
        <taxon>Pseudomonadota</taxon>
        <taxon>Gammaproteobacteria</taxon>
        <taxon>Vibrionales</taxon>
        <taxon>Vibrionaceae</taxon>
        <taxon>Vibrio</taxon>
    </lineage>
</organism>
<dbReference type="EMBL" id="MCSB01000008">
    <property type="protein sequence ID" value="PME30535.1"/>
    <property type="molecule type" value="Genomic_DNA"/>
</dbReference>
<comment type="caution">
    <text evidence="3">The sequence shown here is derived from an EMBL/GenBank/DDBJ whole genome shotgun (WGS) entry which is preliminary data.</text>
</comment>
<dbReference type="Proteomes" id="UP000239763">
    <property type="component" value="Unassembled WGS sequence"/>
</dbReference>
<gene>
    <name evidence="3" type="ORF">BCV38_19040</name>
</gene>
<accession>A0AA44VU33</accession>
<keyword evidence="2" id="KW-0472">Membrane</keyword>
<evidence type="ECO:0000256" key="2">
    <source>
        <dbReference type="SAM" id="Phobius"/>
    </source>
</evidence>
<keyword evidence="2" id="KW-0812">Transmembrane</keyword>
<dbReference type="AlphaFoldDB" id="A0AA44VU33"/>
<keyword evidence="1" id="KW-0175">Coiled coil</keyword>
<evidence type="ECO:0000313" key="3">
    <source>
        <dbReference type="EMBL" id="PME30535.1"/>
    </source>
</evidence>
<proteinExistence type="predicted"/>
<reference evidence="3 4" key="1">
    <citation type="journal article" date="2018" name="Nature">
        <title>A major lineage of non-tailed dsDNA viruses as unrecognized killers of marine bacteria.</title>
        <authorList>
            <person name="Kauffman K.M."/>
            <person name="Hussain F.A."/>
            <person name="Yang J."/>
            <person name="Arevalo P."/>
            <person name="Brown J.M."/>
            <person name="Chang W.K."/>
            <person name="VanInsberghe D."/>
            <person name="Elsherbini J."/>
            <person name="Sharma R.S."/>
            <person name="Cutler M.B."/>
            <person name="Kelly L."/>
            <person name="Polz M.F."/>
        </authorList>
    </citation>
    <scope>NUCLEOTIDE SEQUENCE [LARGE SCALE GENOMIC DNA]</scope>
    <source>
        <strain evidence="3 4">10N.286.55.E1</strain>
    </source>
</reference>
<sequence length="232" mass="26912">MELSVLKIVVFLAGCLSGYFIAYSKKKGENKALLEDIRQLEQEKRSVETDFVLKIEEVKKQHNLEFERRKYQYEEKSRVYSDFCSELDRYQSKGQVILKEQAMPMISRFLKSLEASNDSENLARISFSEYFSDVLLLCNELSLAFIEMKNQTNKLRLVTSEDTDLLLTQLTDNLQKLNDVSIEMMKFIATPEGMIDPNKQQQYTKCLVALGDDNQVIRNDLIQQMKAELTSS</sequence>
<dbReference type="RefSeq" id="WP_102294938.1">
    <property type="nucleotide sequence ID" value="NZ_JAAHTI010000002.1"/>
</dbReference>